<dbReference type="Gene3D" id="3.40.50.2020">
    <property type="match status" value="1"/>
</dbReference>
<dbReference type="AlphaFoldDB" id="A0A7J3SKT5"/>
<comment type="caution">
    <text evidence="4">The sequence shown here is derived from an EMBL/GenBank/DDBJ whole genome shotgun (WGS) entry which is preliminary data.</text>
</comment>
<name>A0A7J3SKT5_9CREN</name>
<dbReference type="SUPFAM" id="SSF53271">
    <property type="entry name" value="PRTase-like"/>
    <property type="match status" value="1"/>
</dbReference>
<keyword evidence="2 4" id="KW-0808">Transferase</keyword>
<feature type="domain" description="Phosphoribosyltransferase" evidence="3">
    <location>
        <begin position="17"/>
        <end position="156"/>
    </location>
</feature>
<dbReference type="InterPro" id="IPR029057">
    <property type="entry name" value="PRTase-like"/>
</dbReference>
<evidence type="ECO:0000256" key="1">
    <source>
        <dbReference type="ARBA" id="ARBA00022676"/>
    </source>
</evidence>
<evidence type="ECO:0000259" key="3">
    <source>
        <dbReference type="Pfam" id="PF00156"/>
    </source>
</evidence>
<sequence>MSLDKNSEGDRFLTLSWKDIEEASISVAEKISASGFTPQVIIGVLRGGWIPARILSDLLNLSDVGAIEIKFYKGIEERSERPVITQPLVCDVKDKSVLIVDDVADTGKSLQVALGAVSLYGPKQIKSVSLYVKPWSVIIPDFYYAQTDKWIVFPWEKRETIQTLVEAEYRIISRASIDSEKVSKDLSQKLKLPQEEIRRILELIFKEKRAP</sequence>
<proteinExistence type="predicted"/>
<dbReference type="Pfam" id="PF00156">
    <property type="entry name" value="Pribosyltran"/>
    <property type="match status" value="1"/>
</dbReference>
<evidence type="ECO:0000313" key="4">
    <source>
        <dbReference type="EMBL" id="HGZ59943.1"/>
    </source>
</evidence>
<protein>
    <submittedName>
        <fullName evidence="4">Phosphoribosyltransferase</fullName>
    </submittedName>
</protein>
<dbReference type="PANTHER" id="PTHR43363:SF1">
    <property type="entry name" value="HYPOXANTHINE-GUANINE PHOSPHORIBOSYLTRANSFERASE"/>
    <property type="match status" value="1"/>
</dbReference>
<dbReference type="PANTHER" id="PTHR43363">
    <property type="entry name" value="HYPOXANTHINE PHOSPHORIBOSYLTRANSFERASE"/>
    <property type="match status" value="1"/>
</dbReference>
<gene>
    <name evidence="4" type="ORF">ENW83_01885</name>
</gene>
<keyword evidence="1 4" id="KW-0328">Glycosyltransferase</keyword>
<dbReference type="CDD" id="cd06223">
    <property type="entry name" value="PRTases_typeI"/>
    <property type="match status" value="1"/>
</dbReference>
<evidence type="ECO:0000256" key="2">
    <source>
        <dbReference type="ARBA" id="ARBA00022679"/>
    </source>
</evidence>
<reference evidence="4" key="1">
    <citation type="journal article" date="2020" name="mSystems">
        <title>Genome- and Community-Level Interaction Insights into Carbon Utilization and Element Cycling Functions of Hydrothermarchaeota in Hydrothermal Sediment.</title>
        <authorList>
            <person name="Zhou Z."/>
            <person name="Liu Y."/>
            <person name="Xu W."/>
            <person name="Pan J."/>
            <person name="Luo Z.H."/>
            <person name="Li M."/>
        </authorList>
    </citation>
    <scope>NUCLEOTIDE SEQUENCE [LARGE SCALE GENOMIC DNA]</scope>
    <source>
        <strain evidence="4">SpSt-885</strain>
    </source>
</reference>
<accession>A0A7J3SKT5</accession>
<dbReference type="EMBL" id="DTLS01000051">
    <property type="protein sequence ID" value="HGZ59943.1"/>
    <property type="molecule type" value="Genomic_DNA"/>
</dbReference>
<dbReference type="InterPro" id="IPR000836">
    <property type="entry name" value="PRTase_dom"/>
</dbReference>
<organism evidence="4">
    <name type="scientific">Fervidicoccus fontis</name>
    <dbReference type="NCBI Taxonomy" id="683846"/>
    <lineage>
        <taxon>Archaea</taxon>
        <taxon>Thermoproteota</taxon>
        <taxon>Thermoprotei</taxon>
        <taxon>Fervidicoccales</taxon>
        <taxon>Fervidicoccaceae</taxon>
        <taxon>Fervidicoccus</taxon>
    </lineage>
</organism>
<dbReference type="GO" id="GO:0016757">
    <property type="term" value="F:glycosyltransferase activity"/>
    <property type="evidence" value="ECO:0007669"/>
    <property type="project" value="UniProtKB-KW"/>
</dbReference>